<evidence type="ECO:0000259" key="2">
    <source>
        <dbReference type="Pfam" id="PF23325"/>
    </source>
</evidence>
<dbReference type="Pfam" id="PF23325">
    <property type="entry name" value="TPR_28"/>
    <property type="match status" value="1"/>
</dbReference>
<sequence>MDRLMNSGQGDSLEEAVRENLKNVVLFMASSGYLVPPSQDASKQTLWDETWKRVDRFLPELRSDLASEGLGTRSSTDQVQSEGGDGENEQKETAGQTGEVADVVGGGESDQIK</sequence>
<feature type="compositionally biased region" description="Polar residues" evidence="1">
    <location>
        <begin position="72"/>
        <end position="81"/>
    </location>
</feature>
<evidence type="ECO:0000256" key="1">
    <source>
        <dbReference type="SAM" id="MobiDB-lite"/>
    </source>
</evidence>
<feature type="region of interest" description="Disordered" evidence="1">
    <location>
        <begin position="63"/>
        <end position="113"/>
    </location>
</feature>
<dbReference type="GeneID" id="90967941"/>
<dbReference type="Proteomes" id="UP000510686">
    <property type="component" value="Chromosome 4"/>
</dbReference>
<dbReference type="RefSeq" id="XP_065987042.1">
    <property type="nucleotide sequence ID" value="XM_066130976.1"/>
</dbReference>
<feature type="domain" description="GBF1-like tetratricopeptide repeats" evidence="2">
    <location>
        <begin position="1"/>
        <end position="64"/>
    </location>
</feature>
<keyword evidence="4" id="KW-1185">Reference proteome</keyword>
<feature type="compositionally biased region" description="Gly residues" evidence="1">
    <location>
        <begin position="104"/>
        <end position="113"/>
    </location>
</feature>
<dbReference type="InterPro" id="IPR056604">
    <property type="entry name" value="GBF1-like_TPR"/>
</dbReference>
<accession>A0A7D5UYR5</accession>
<organism evidence="3 4">
    <name type="scientific">Metarhizium brunneum</name>
    <dbReference type="NCBI Taxonomy" id="500148"/>
    <lineage>
        <taxon>Eukaryota</taxon>
        <taxon>Fungi</taxon>
        <taxon>Dikarya</taxon>
        <taxon>Ascomycota</taxon>
        <taxon>Pezizomycotina</taxon>
        <taxon>Sordariomycetes</taxon>
        <taxon>Hypocreomycetidae</taxon>
        <taxon>Hypocreales</taxon>
        <taxon>Clavicipitaceae</taxon>
        <taxon>Metarhizium</taxon>
    </lineage>
</organism>
<dbReference type="EMBL" id="CP058935">
    <property type="protein sequence ID" value="QLI70554.1"/>
    <property type="molecule type" value="Genomic_DNA"/>
</dbReference>
<evidence type="ECO:0000313" key="3">
    <source>
        <dbReference type="EMBL" id="QLI70554.1"/>
    </source>
</evidence>
<proteinExistence type="predicted"/>
<dbReference type="OrthoDB" id="10258608at2759"/>
<reference evidence="3 4" key="1">
    <citation type="submission" date="2020-07" db="EMBL/GenBank/DDBJ databases">
        <title>Telomere length de novo assembly of all 7 chromosomes of the fungus, Metarhizium brunneum, using a novel assembly pipeline.</title>
        <authorList>
            <person name="Saud z."/>
            <person name="Kortsinoglou A."/>
            <person name="Kouvelis V.N."/>
            <person name="Butt T.M."/>
        </authorList>
    </citation>
    <scope>NUCLEOTIDE SEQUENCE [LARGE SCALE GENOMIC DNA]</scope>
    <source>
        <strain evidence="3 4">4556</strain>
    </source>
</reference>
<name>A0A7D5UYR5_9HYPO</name>
<dbReference type="AlphaFoldDB" id="A0A7D5UYR5"/>
<gene>
    <name evidence="3" type="primary">GBF1</name>
    <name evidence="3" type="ORF">G6M90_00g073000</name>
</gene>
<dbReference type="KEGG" id="mbrn:90967941"/>
<protein>
    <submittedName>
        <fullName evidence="3">Golgi-specific brefeldin A-resistance guanine nucleotide exchange factor 1</fullName>
    </submittedName>
</protein>
<evidence type="ECO:0000313" key="4">
    <source>
        <dbReference type="Proteomes" id="UP000510686"/>
    </source>
</evidence>